<keyword evidence="3" id="KW-1185">Reference proteome</keyword>
<protein>
    <submittedName>
        <fullName evidence="2">Uncharacterized protein</fullName>
    </submittedName>
</protein>
<dbReference type="KEGG" id="tro:trd_A0174"/>
<keyword evidence="2" id="KW-0614">Plasmid</keyword>
<organism evidence="2 3">
    <name type="scientific">Thermomicrobium roseum (strain ATCC 27502 / DSM 5159 / P-2)</name>
    <dbReference type="NCBI Taxonomy" id="309801"/>
    <lineage>
        <taxon>Bacteria</taxon>
        <taxon>Pseudomonadati</taxon>
        <taxon>Thermomicrobiota</taxon>
        <taxon>Thermomicrobia</taxon>
        <taxon>Thermomicrobiales</taxon>
        <taxon>Thermomicrobiaceae</taxon>
        <taxon>Thermomicrobium</taxon>
    </lineage>
</organism>
<feature type="compositionally biased region" description="Polar residues" evidence="1">
    <location>
        <begin position="248"/>
        <end position="267"/>
    </location>
</feature>
<dbReference type="HOGENOM" id="CLU_1041820_0_0_0"/>
<dbReference type="AlphaFoldDB" id="B9L310"/>
<evidence type="ECO:0000313" key="2">
    <source>
        <dbReference type="EMBL" id="ACM06606.1"/>
    </source>
</evidence>
<gene>
    <name evidence="2" type="ordered locus">trd_A0174</name>
</gene>
<feature type="region of interest" description="Disordered" evidence="1">
    <location>
        <begin position="230"/>
        <end position="267"/>
    </location>
</feature>
<geneLocation type="plasmid" evidence="3">
    <name>Tros</name>
</geneLocation>
<accession>B9L310</accession>
<dbReference type="EMBL" id="CP001276">
    <property type="protein sequence ID" value="ACM06606.1"/>
    <property type="molecule type" value="Genomic_DNA"/>
</dbReference>
<sequence length="267" mass="29767">MLSIGDERLIEGTHLGRIRLPPGDHPEEVLRIGTAPVGQQRLSPFRDADQVGHDRRGLCDDPEAALPVLLRIRRVGRLIPAAQRRDRRAQAVHGIHLARQQPQDLPDLRWHVGHGEQLLLQCRSLRLGRQLAIHQEPHHVHVGPLPSQVEQVVAADDDLLMFDIEIGDRCFGSDHALQPWPVLYCTHRLPPQRQDETDPLALILTLHSRNRTPCAADPNTTRLSLRLPRVRRSAELPTPSGHGYPSATLPTQSRLIALSPSSTAPTP</sequence>
<reference evidence="2 3" key="1">
    <citation type="journal article" date="2009" name="PLoS ONE">
        <title>Complete genome sequence of the aerobic CO-oxidizing thermophile Thermomicrobium roseum.</title>
        <authorList>
            <person name="Wu D."/>
            <person name="Raymond J."/>
            <person name="Wu M."/>
            <person name="Chatterji S."/>
            <person name="Ren Q."/>
            <person name="Graham J.E."/>
            <person name="Bryant D.A."/>
            <person name="Robb F."/>
            <person name="Colman A."/>
            <person name="Tallon L.J."/>
            <person name="Badger J.H."/>
            <person name="Madupu R."/>
            <person name="Ward N.L."/>
            <person name="Eisen J.A."/>
        </authorList>
    </citation>
    <scope>NUCLEOTIDE SEQUENCE [LARGE SCALE GENOMIC DNA]</scope>
    <source>
        <strain evidence="3">ATCC 27502 / DSM 5159 / P-2</strain>
        <plasmid evidence="2">unnamed</plasmid>
    </source>
</reference>
<name>B9L310_THERP</name>
<evidence type="ECO:0000256" key="1">
    <source>
        <dbReference type="SAM" id="MobiDB-lite"/>
    </source>
</evidence>
<proteinExistence type="predicted"/>
<evidence type="ECO:0000313" key="3">
    <source>
        <dbReference type="Proteomes" id="UP000000447"/>
    </source>
</evidence>
<dbReference type="Proteomes" id="UP000000447">
    <property type="component" value="Plasmid unnamed"/>
</dbReference>